<dbReference type="GO" id="GO:0005085">
    <property type="term" value="F:guanyl-nucleotide exchange factor activity"/>
    <property type="evidence" value="ECO:0007669"/>
    <property type="project" value="InterPro"/>
</dbReference>
<dbReference type="InterPro" id="IPR040351">
    <property type="entry name" value="RAB3IL/RAB3IP/Sec2"/>
</dbReference>
<feature type="compositionally biased region" description="Basic and acidic residues" evidence="2">
    <location>
        <begin position="709"/>
        <end position="719"/>
    </location>
</feature>
<dbReference type="RefSeq" id="XP_062636915.1">
    <property type="nucleotide sequence ID" value="XM_062780760.1"/>
</dbReference>
<gene>
    <name evidence="4" type="ORF">C8A04DRAFT_28737</name>
</gene>
<keyword evidence="5" id="KW-1185">Reference proteome</keyword>
<dbReference type="CDD" id="cd21044">
    <property type="entry name" value="Rab11BD_RAB3IP_like"/>
    <property type="match status" value="1"/>
</dbReference>
<dbReference type="Proteomes" id="UP001302676">
    <property type="component" value="Unassembled WGS sequence"/>
</dbReference>
<reference evidence="4" key="2">
    <citation type="submission" date="2023-05" db="EMBL/GenBank/DDBJ databases">
        <authorList>
            <consortium name="Lawrence Berkeley National Laboratory"/>
            <person name="Steindorff A."/>
            <person name="Hensen N."/>
            <person name="Bonometti L."/>
            <person name="Westerberg I."/>
            <person name="Brannstrom I.O."/>
            <person name="Guillou S."/>
            <person name="Cros-Aarteil S."/>
            <person name="Calhoun S."/>
            <person name="Haridas S."/>
            <person name="Kuo A."/>
            <person name="Mondo S."/>
            <person name="Pangilinan J."/>
            <person name="Riley R."/>
            <person name="Labutti K."/>
            <person name="Andreopoulos B."/>
            <person name="Lipzen A."/>
            <person name="Chen C."/>
            <person name="Yanf M."/>
            <person name="Daum C."/>
            <person name="Ng V."/>
            <person name="Clum A."/>
            <person name="Ohm R."/>
            <person name="Martin F."/>
            <person name="Silar P."/>
            <person name="Natvig D."/>
            <person name="Lalanne C."/>
            <person name="Gautier V."/>
            <person name="Ament-Velasquez S.L."/>
            <person name="Kruys A."/>
            <person name="Hutchinson M.I."/>
            <person name="Powell A.J."/>
            <person name="Barry K."/>
            <person name="Miller A.N."/>
            <person name="Grigoriev I.V."/>
            <person name="Debuchy R."/>
            <person name="Gladieux P."/>
            <person name="Thoren M.H."/>
            <person name="Johannesson H."/>
        </authorList>
    </citation>
    <scope>NUCLEOTIDE SEQUENCE</scope>
    <source>
        <strain evidence="4">CBS 141.50</strain>
    </source>
</reference>
<feature type="domain" description="GDP/GTP exchange factor Sec2 N-terminal" evidence="3">
    <location>
        <begin position="172"/>
        <end position="314"/>
    </location>
</feature>
<evidence type="ECO:0000256" key="1">
    <source>
        <dbReference type="ARBA" id="ARBA00023054"/>
    </source>
</evidence>
<dbReference type="AlphaFoldDB" id="A0AAN6ZMW7"/>
<dbReference type="PANTHER" id="PTHR14430">
    <property type="entry name" value="RABIN3-RELATED"/>
    <property type="match status" value="1"/>
</dbReference>
<dbReference type="Gene3D" id="6.10.140.910">
    <property type="match status" value="1"/>
</dbReference>
<dbReference type="Pfam" id="PF06428">
    <property type="entry name" value="Sec2p"/>
    <property type="match status" value="1"/>
</dbReference>
<feature type="compositionally biased region" description="Basic and acidic residues" evidence="2">
    <location>
        <begin position="689"/>
        <end position="702"/>
    </location>
</feature>
<proteinExistence type="predicted"/>
<feature type="compositionally biased region" description="Low complexity" evidence="2">
    <location>
        <begin position="437"/>
        <end position="472"/>
    </location>
</feature>
<comment type="caution">
    <text evidence="4">The sequence shown here is derived from an EMBL/GenBank/DDBJ whole genome shotgun (WGS) entry which is preliminary data.</text>
</comment>
<dbReference type="GO" id="GO:0051286">
    <property type="term" value="C:cell tip"/>
    <property type="evidence" value="ECO:0007669"/>
    <property type="project" value="TreeGrafter"/>
</dbReference>
<organism evidence="4 5">
    <name type="scientific">Dichotomopilus funicola</name>
    <dbReference type="NCBI Taxonomy" id="1934379"/>
    <lineage>
        <taxon>Eukaryota</taxon>
        <taxon>Fungi</taxon>
        <taxon>Dikarya</taxon>
        <taxon>Ascomycota</taxon>
        <taxon>Pezizomycotina</taxon>
        <taxon>Sordariomycetes</taxon>
        <taxon>Sordariomycetidae</taxon>
        <taxon>Sordariales</taxon>
        <taxon>Chaetomiaceae</taxon>
        <taxon>Dichotomopilus</taxon>
    </lineage>
</organism>
<dbReference type="InterPro" id="IPR009449">
    <property type="entry name" value="Sec2_N"/>
</dbReference>
<dbReference type="GeneID" id="87817373"/>
<dbReference type="Pfam" id="PF25555">
    <property type="entry name" value="RAB3A-like_C"/>
    <property type="match status" value="1"/>
</dbReference>
<reference evidence="4" key="1">
    <citation type="journal article" date="2023" name="Mol. Phylogenet. Evol.">
        <title>Genome-scale phylogeny and comparative genomics of the fungal order Sordariales.</title>
        <authorList>
            <person name="Hensen N."/>
            <person name="Bonometti L."/>
            <person name="Westerberg I."/>
            <person name="Brannstrom I.O."/>
            <person name="Guillou S."/>
            <person name="Cros-Aarteil S."/>
            <person name="Calhoun S."/>
            <person name="Haridas S."/>
            <person name="Kuo A."/>
            <person name="Mondo S."/>
            <person name="Pangilinan J."/>
            <person name="Riley R."/>
            <person name="LaButti K."/>
            <person name="Andreopoulos B."/>
            <person name="Lipzen A."/>
            <person name="Chen C."/>
            <person name="Yan M."/>
            <person name="Daum C."/>
            <person name="Ng V."/>
            <person name="Clum A."/>
            <person name="Steindorff A."/>
            <person name="Ohm R.A."/>
            <person name="Martin F."/>
            <person name="Silar P."/>
            <person name="Natvig D.O."/>
            <person name="Lalanne C."/>
            <person name="Gautier V."/>
            <person name="Ament-Velasquez S.L."/>
            <person name="Kruys A."/>
            <person name="Hutchinson M.I."/>
            <person name="Powell A.J."/>
            <person name="Barry K."/>
            <person name="Miller A.N."/>
            <person name="Grigoriev I.V."/>
            <person name="Debuchy R."/>
            <person name="Gladieux P."/>
            <person name="Hiltunen Thoren M."/>
            <person name="Johannesson H."/>
        </authorList>
    </citation>
    <scope>NUCLEOTIDE SEQUENCE</scope>
    <source>
        <strain evidence="4">CBS 141.50</strain>
    </source>
</reference>
<name>A0AAN6ZMW7_9PEZI</name>
<evidence type="ECO:0000313" key="4">
    <source>
        <dbReference type="EMBL" id="KAK4143544.1"/>
    </source>
</evidence>
<feature type="region of interest" description="Disordered" evidence="2">
    <location>
        <begin position="642"/>
        <end position="866"/>
    </location>
</feature>
<feature type="compositionally biased region" description="Low complexity" evidence="2">
    <location>
        <begin position="723"/>
        <end position="733"/>
    </location>
</feature>
<feature type="compositionally biased region" description="Low complexity" evidence="2">
    <location>
        <begin position="802"/>
        <end position="820"/>
    </location>
</feature>
<feature type="compositionally biased region" description="Polar residues" evidence="2">
    <location>
        <begin position="67"/>
        <end position="90"/>
    </location>
</feature>
<feature type="region of interest" description="Disordered" evidence="2">
    <location>
        <begin position="315"/>
        <end position="337"/>
    </location>
</feature>
<feature type="region of interest" description="Disordered" evidence="2">
    <location>
        <begin position="437"/>
        <end position="475"/>
    </location>
</feature>
<evidence type="ECO:0000313" key="5">
    <source>
        <dbReference type="Proteomes" id="UP001302676"/>
    </source>
</evidence>
<dbReference type="GO" id="GO:0006887">
    <property type="term" value="P:exocytosis"/>
    <property type="evidence" value="ECO:0007669"/>
    <property type="project" value="TreeGrafter"/>
</dbReference>
<sequence>MIQAPPLRPGYGWDWPRRWDEGSDPVRARKCLGRAPSRALLEFVAVTGWSHQPPPNGRSSYGHHRSLSSILRTASPRPSSTHTRSNSTTELPMVGDGFLRSSRPSTPQPKRLFVPSHPDDFDNDMSTIPDPRSRAMSPASGEVLMSSPAHHPDLNDEVATLSTKLINAINHQTALDDNLSATRVELERSQDRIRELEAEVEDQREMLSGDVWVRRKTVEAEKAMLVARAAEEKRARLDMEQQKKKIEQELENLTAALFEEANKMVISAKEDARAEQEALQRKNDQLRAQIADTEALLRSQQEQLVELKQVMEQMAVEKEEQQSPATVPSSPGRESVADARESVGFGPMVVGPSRHHSFPVPSPPPQPSYPTSFTHLLHPVLRTDLAACNDFKELLRTTKRLSAPRLPSGSSGSGLASLGIGLGSATSHISMGSVSTTSLATTTGTPPTTSPQTPHTPASSVSSTTSANTHTTPLPHLKETKFYKRVLTEDIEPTLRLDTAPGLSWLARRSVLTAMTDGSLVVEPTPSTATGRFGKVIKPELHPCSLCGEARKDAEHLLRTHRFRVSETDNTTQVGYPLCRYCLGRVRSTCEFLGFLRIVKDGHWRFAAAGDDEDAEWKAAWEESVRLREQMFWSRMGGGVVPVGGHGRQFSGSESMLSIRGERSPRPSQEGGRPVLKQPVELTEPPKGTPKETPKGETEAPREISSGESSKEETPKGEPSKGVVEMAQQAAVEEAPKDSLAPEEPSAPKEVGDASSTPSTKEVEQPAEQPVEQPAEQPVEQPAEQPAEQPTESLSGQPGPIELTEQPTEPAEQPVAQEAEPTPPAAPTEQLTEQPSEPTEQQQPTESTPKVDETKAPLSAPISITF</sequence>
<dbReference type="SUPFAM" id="SSF144284">
    <property type="entry name" value="Sec2 N-terminal region"/>
    <property type="match status" value="1"/>
</dbReference>
<keyword evidence="1" id="KW-0175">Coiled coil</keyword>
<dbReference type="PANTHER" id="PTHR14430:SF0">
    <property type="entry name" value="SEC2P DOMAIN-CONTAINING PROTEIN"/>
    <property type="match status" value="1"/>
</dbReference>
<feature type="compositionally biased region" description="Low complexity" evidence="2">
    <location>
        <begin position="827"/>
        <end position="848"/>
    </location>
</feature>
<dbReference type="EMBL" id="MU853585">
    <property type="protein sequence ID" value="KAK4143544.1"/>
    <property type="molecule type" value="Genomic_DNA"/>
</dbReference>
<dbReference type="GO" id="GO:0070319">
    <property type="term" value="C:Golgi to plasma membrane transport vesicle"/>
    <property type="evidence" value="ECO:0007669"/>
    <property type="project" value="TreeGrafter"/>
</dbReference>
<protein>
    <recommendedName>
        <fullName evidence="3">GDP/GTP exchange factor Sec2 N-terminal domain-containing protein</fullName>
    </recommendedName>
</protein>
<evidence type="ECO:0000259" key="3">
    <source>
        <dbReference type="Pfam" id="PF06428"/>
    </source>
</evidence>
<evidence type="ECO:0000256" key="2">
    <source>
        <dbReference type="SAM" id="MobiDB-lite"/>
    </source>
</evidence>
<accession>A0AAN6ZMW7</accession>
<feature type="region of interest" description="Disordered" evidence="2">
    <location>
        <begin position="51"/>
        <end position="127"/>
    </location>
</feature>
<feature type="compositionally biased region" description="Low complexity" evidence="2">
    <location>
        <begin position="766"/>
        <end position="790"/>
    </location>
</feature>